<dbReference type="Gene3D" id="1.10.630.10">
    <property type="entry name" value="Cytochrome P450"/>
    <property type="match status" value="1"/>
</dbReference>
<sequence>MALSAISCVGVAIVSIAVYLFLFANGSKIHRNGKPLRRPPNTLPLVGNGILFLAARHKLFSWFVKCERQFGYETFRISVPTLPPGVVINDPKNLEYVFKQEGIFAKGDFFKARSWDLFGNGIINADGDLWKVQRKAGLHFLNNANLKVLTETALPKYLGKSVQALETTGSDSVVDLESVFHELTTQLMGKMAYNMEMHSADAFSMAFEYASGAVGERFQNPLWQISEVFLGAQLRKSIARVRTFGSAIVSNAVKQRHETGHEIAEPLDSVSGSLINSLLDSIDDETMVADAALNYLSAGAFVILSRYPSFLSVAGRDTTAQALTWAFYLLMRHPWVAQAIRSEISAMELSPQNVGKPVLLFHPSLLPYTMATFYETLRLYPPVPFELKQCEKETTLPDGTYLPKTAVLVWCTWAMNRSKITWGDDADEFEPGRWLDGNGSLISRSASEYPVFNGGPRTCLGKKMAEIIAVQVIATLVTRFEFCPVDSGERISKNSLTLPMEGGLPCYVKKLPDS</sequence>
<evidence type="ECO:0000256" key="2">
    <source>
        <dbReference type="ARBA" id="ARBA00022723"/>
    </source>
</evidence>
<keyword evidence="9" id="KW-1185">Reference proteome</keyword>
<comment type="caution">
    <text evidence="8">The sequence shown here is derived from an EMBL/GenBank/DDBJ whole genome shotgun (WGS) entry which is preliminary data.</text>
</comment>
<comment type="similarity">
    <text evidence="1 6">Belongs to the cytochrome P450 family.</text>
</comment>
<dbReference type="PRINTS" id="PR00385">
    <property type="entry name" value="P450"/>
</dbReference>
<dbReference type="InterPro" id="IPR036396">
    <property type="entry name" value="Cyt_P450_sf"/>
</dbReference>
<dbReference type="InterPro" id="IPR017972">
    <property type="entry name" value="Cyt_P450_CS"/>
</dbReference>
<dbReference type="OrthoDB" id="1470350at2759"/>
<dbReference type="PRINTS" id="PR00463">
    <property type="entry name" value="EP450I"/>
</dbReference>
<organism evidence="8 9">
    <name type="scientific">Coleophoma crateriformis</name>
    <dbReference type="NCBI Taxonomy" id="565419"/>
    <lineage>
        <taxon>Eukaryota</taxon>
        <taxon>Fungi</taxon>
        <taxon>Dikarya</taxon>
        <taxon>Ascomycota</taxon>
        <taxon>Pezizomycotina</taxon>
        <taxon>Leotiomycetes</taxon>
        <taxon>Helotiales</taxon>
        <taxon>Dermateaceae</taxon>
        <taxon>Coleophoma</taxon>
    </lineage>
</organism>
<keyword evidence="2 5" id="KW-0479">Metal-binding</keyword>
<gene>
    <name evidence="8" type="ORF">BP5796_03880</name>
</gene>
<reference evidence="8 9" key="1">
    <citation type="journal article" date="2018" name="IMA Fungus">
        <title>IMA Genome-F 9: Draft genome sequence of Annulohypoxylon stygium, Aspergillus mulundensis, Berkeleyomyces basicola (syn. Thielaviopsis basicola), Ceratocystis smalleyi, two Cercospora beticola strains, Coleophoma cylindrospora, Fusarium fracticaudum, Phialophora cf. hyalina, and Morchella septimelata.</title>
        <authorList>
            <person name="Wingfield B.D."/>
            <person name="Bills G.F."/>
            <person name="Dong Y."/>
            <person name="Huang W."/>
            <person name="Nel W.J."/>
            <person name="Swalarsk-Parry B.S."/>
            <person name="Vaghefi N."/>
            <person name="Wilken P.M."/>
            <person name="An Z."/>
            <person name="de Beer Z.W."/>
            <person name="De Vos L."/>
            <person name="Chen L."/>
            <person name="Duong T.A."/>
            <person name="Gao Y."/>
            <person name="Hammerbacher A."/>
            <person name="Kikkert J.R."/>
            <person name="Li Y."/>
            <person name="Li H."/>
            <person name="Li K."/>
            <person name="Li Q."/>
            <person name="Liu X."/>
            <person name="Ma X."/>
            <person name="Naidoo K."/>
            <person name="Pethybridge S.J."/>
            <person name="Sun J."/>
            <person name="Steenkamp E.T."/>
            <person name="van der Nest M.A."/>
            <person name="van Wyk S."/>
            <person name="Wingfield M.J."/>
            <person name="Xiong C."/>
            <person name="Yue Q."/>
            <person name="Zhang X."/>
        </authorList>
    </citation>
    <scope>NUCLEOTIDE SEQUENCE [LARGE SCALE GENOMIC DNA]</scope>
    <source>
        <strain evidence="8 9">BP5796</strain>
    </source>
</reference>
<keyword evidence="4 5" id="KW-0408">Iron</keyword>
<keyword evidence="5 6" id="KW-0349">Heme</keyword>
<dbReference type="AlphaFoldDB" id="A0A3D8SGT2"/>
<dbReference type="GO" id="GO:0020037">
    <property type="term" value="F:heme binding"/>
    <property type="evidence" value="ECO:0007669"/>
    <property type="project" value="InterPro"/>
</dbReference>
<dbReference type="PROSITE" id="PS00086">
    <property type="entry name" value="CYTOCHROME_P450"/>
    <property type="match status" value="1"/>
</dbReference>
<evidence type="ECO:0000256" key="6">
    <source>
        <dbReference type="RuleBase" id="RU000461"/>
    </source>
</evidence>
<comment type="cofactor">
    <cofactor evidence="5">
        <name>heme</name>
        <dbReference type="ChEBI" id="CHEBI:30413"/>
    </cofactor>
</comment>
<keyword evidence="6" id="KW-0503">Monooxygenase</keyword>
<dbReference type="GO" id="GO:0004497">
    <property type="term" value="F:monooxygenase activity"/>
    <property type="evidence" value="ECO:0007669"/>
    <property type="project" value="UniProtKB-KW"/>
</dbReference>
<evidence type="ECO:0000256" key="7">
    <source>
        <dbReference type="SAM" id="Phobius"/>
    </source>
</evidence>
<evidence type="ECO:0000256" key="1">
    <source>
        <dbReference type="ARBA" id="ARBA00010617"/>
    </source>
</evidence>
<protein>
    <recommendedName>
        <fullName evidence="10">Cytochrome P450</fullName>
    </recommendedName>
</protein>
<keyword evidence="3 6" id="KW-0560">Oxidoreductase</keyword>
<dbReference type="InterPro" id="IPR002401">
    <property type="entry name" value="Cyt_P450_E_grp-I"/>
</dbReference>
<dbReference type="GO" id="GO:0005506">
    <property type="term" value="F:iron ion binding"/>
    <property type="evidence" value="ECO:0007669"/>
    <property type="project" value="InterPro"/>
</dbReference>
<accession>A0A3D8SGT2</accession>
<feature type="transmembrane region" description="Helical" evidence="7">
    <location>
        <begin position="6"/>
        <end position="24"/>
    </location>
</feature>
<proteinExistence type="inferred from homology"/>
<keyword evidence="7" id="KW-0812">Transmembrane</keyword>
<name>A0A3D8SGT2_9HELO</name>
<dbReference type="GO" id="GO:0006629">
    <property type="term" value="P:lipid metabolic process"/>
    <property type="evidence" value="ECO:0007669"/>
    <property type="project" value="UniProtKB-ARBA"/>
</dbReference>
<evidence type="ECO:0000313" key="9">
    <source>
        <dbReference type="Proteomes" id="UP000256328"/>
    </source>
</evidence>
<evidence type="ECO:0008006" key="10">
    <source>
        <dbReference type="Google" id="ProtNLM"/>
    </source>
</evidence>
<evidence type="ECO:0000256" key="3">
    <source>
        <dbReference type="ARBA" id="ARBA00023002"/>
    </source>
</evidence>
<dbReference type="Pfam" id="PF00067">
    <property type="entry name" value="p450"/>
    <property type="match status" value="1"/>
</dbReference>
<evidence type="ECO:0000313" key="8">
    <source>
        <dbReference type="EMBL" id="RDW85555.1"/>
    </source>
</evidence>
<evidence type="ECO:0000256" key="4">
    <source>
        <dbReference type="ARBA" id="ARBA00023004"/>
    </source>
</evidence>
<dbReference type="Proteomes" id="UP000256328">
    <property type="component" value="Unassembled WGS sequence"/>
</dbReference>
<keyword evidence="7" id="KW-1133">Transmembrane helix</keyword>
<evidence type="ECO:0000256" key="5">
    <source>
        <dbReference type="PIRSR" id="PIRSR602401-1"/>
    </source>
</evidence>
<dbReference type="EMBL" id="PDLN01000005">
    <property type="protein sequence ID" value="RDW85555.1"/>
    <property type="molecule type" value="Genomic_DNA"/>
</dbReference>
<dbReference type="SUPFAM" id="SSF48264">
    <property type="entry name" value="Cytochrome P450"/>
    <property type="match status" value="1"/>
</dbReference>
<dbReference type="PANTHER" id="PTHR24296">
    <property type="entry name" value="CYTOCHROME P450"/>
    <property type="match status" value="1"/>
</dbReference>
<dbReference type="GO" id="GO:0016705">
    <property type="term" value="F:oxidoreductase activity, acting on paired donors, with incorporation or reduction of molecular oxygen"/>
    <property type="evidence" value="ECO:0007669"/>
    <property type="project" value="InterPro"/>
</dbReference>
<dbReference type="InterPro" id="IPR001128">
    <property type="entry name" value="Cyt_P450"/>
</dbReference>
<keyword evidence="7" id="KW-0472">Membrane</keyword>
<feature type="binding site" description="axial binding residue" evidence="5">
    <location>
        <position position="459"/>
    </location>
    <ligand>
        <name>heme</name>
        <dbReference type="ChEBI" id="CHEBI:30413"/>
    </ligand>
    <ligandPart>
        <name>Fe</name>
        <dbReference type="ChEBI" id="CHEBI:18248"/>
    </ligandPart>
</feature>